<sequence>VNLSSYIVKPSCSVKELGPECPGYSAFGWMVVGRWCLLEVIGINKQFPGPILNVTTNWNVVVNVKNDLDEPLLLTW</sequence>
<feature type="domain" description="Plastocyanin-like" evidence="2">
    <location>
        <begin position="39"/>
        <end position="76"/>
    </location>
</feature>
<dbReference type="EMBL" id="LXQA010020533">
    <property type="protein sequence ID" value="MCH91494.1"/>
    <property type="molecule type" value="Genomic_DNA"/>
</dbReference>
<dbReference type="Pfam" id="PF07732">
    <property type="entry name" value="Cu-oxidase_3"/>
    <property type="match status" value="1"/>
</dbReference>
<organism evidence="3 4">
    <name type="scientific">Trifolium medium</name>
    <dbReference type="NCBI Taxonomy" id="97028"/>
    <lineage>
        <taxon>Eukaryota</taxon>
        <taxon>Viridiplantae</taxon>
        <taxon>Streptophyta</taxon>
        <taxon>Embryophyta</taxon>
        <taxon>Tracheophyta</taxon>
        <taxon>Spermatophyta</taxon>
        <taxon>Magnoliopsida</taxon>
        <taxon>eudicotyledons</taxon>
        <taxon>Gunneridae</taxon>
        <taxon>Pentapetalae</taxon>
        <taxon>rosids</taxon>
        <taxon>fabids</taxon>
        <taxon>Fabales</taxon>
        <taxon>Fabaceae</taxon>
        <taxon>Papilionoideae</taxon>
        <taxon>50 kb inversion clade</taxon>
        <taxon>NPAAA clade</taxon>
        <taxon>Hologalegina</taxon>
        <taxon>IRL clade</taxon>
        <taxon>Trifolieae</taxon>
        <taxon>Trifolium</taxon>
    </lineage>
</organism>
<dbReference type="InterPro" id="IPR008972">
    <property type="entry name" value="Cupredoxin"/>
</dbReference>
<dbReference type="AlphaFoldDB" id="A0A392MZ15"/>
<accession>A0A392MZ15</accession>
<evidence type="ECO:0000313" key="3">
    <source>
        <dbReference type="EMBL" id="MCH91494.1"/>
    </source>
</evidence>
<evidence type="ECO:0000256" key="1">
    <source>
        <dbReference type="ARBA" id="ARBA00010609"/>
    </source>
</evidence>
<keyword evidence="4" id="KW-1185">Reference proteome</keyword>
<comment type="similarity">
    <text evidence="1">Belongs to the multicopper oxidase family.</text>
</comment>
<dbReference type="GO" id="GO:0005507">
    <property type="term" value="F:copper ion binding"/>
    <property type="evidence" value="ECO:0007669"/>
    <property type="project" value="InterPro"/>
</dbReference>
<protein>
    <submittedName>
        <fullName evidence="3">Monocopper oxidase-like protein SKU5-like</fullName>
    </submittedName>
</protein>
<name>A0A392MZ15_9FABA</name>
<evidence type="ECO:0000313" key="4">
    <source>
        <dbReference type="Proteomes" id="UP000265520"/>
    </source>
</evidence>
<feature type="non-terminal residue" evidence="3">
    <location>
        <position position="1"/>
    </location>
</feature>
<proteinExistence type="inferred from homology"/>
<dbReference type="Gene3D" id="2.60.40.420">
    <property type="entry name" value="Cupredoxins - blue copper proteins"/>
    <property type="match status" value="1"/>
</dbReference>
<dbReference type="InterPro" id="IPR011707">
    <property type="entry name" value="Cu-oxidase-like_N"/>
</dbReference>
<reference evidence="3 4" key="1">
    <citation type="journal article" date="2018" name="Front. Plant Sci.">
        <title>Red Clover (Trifolium pratense) and Zigzag Clover (T. medium) - A Picture of Genomic Similarities and Differences.</title>
        <authorList>
            <person name="Dluhosova J."/>
            <person name="Istvanek J."/>
            <person name="Nedelnik J."/>
            <person name="Repkova J."/>
        </authorList>
    </citation>
    <scope>NUCLEOTIDE SEQUENCE [LARGE SCALE GENOMIC DNA]</scope>
    <source>
        <strain evidence="4">cv. 10/8</strain>
        <tissue evidence="3">Leaf</tissue>
    </source>
</reference>
<gene>
    <name evidence="3" type="ORF">A2U01_0012421</name>
</gene>
<dbReference type="Proteomes" id="UP000265520">
    <property type="component" value="Unassembled WGS sequence"/>
</dbReference>
<comment type="caution">
    <text evidence="3">The sequence shown here is derived from an EMBL/GenBank/DDBJ whole genome shotgun (WGS) entry which is preliminary data.</text>
</comment>
<dbReference type="SUPFAM" id="SSF49503">
    <property type="entry name" value="Cupredoxins"/>
    <property type="match status" value="1"/>
</dbReference>
<evidence type="ECO:0000259" key="2">
    <source>
        <dbReference type="Pfam" id="PF07732"/>
    </source>
</evidence>